<accession>A0A2T8KI49</accession>
<name>A0A2T8KI49_9POAL</name>
<keyword evidence="1" id="KW-0472">Membrane</keyword>
<evidence type="ECO:0000256" key="1">
    <source>
        <dbReference type="SAM" id="Phobius"/>
    </source>
</evidence>
<organism evidence="2">
    <name type="scientific">Panicum hallii</name>
    <dbReference type="NCBI Taxonomy" id="206008"/>
    <lineage>
        <taxon>Eukaryota</taxon>
        <taxon>Viridiplantae</taxon>
        <taxon>Streptophyta</taxon>
        <taxon>Embryophyta</taxon>
        <taxon>Tracheophyta</taxon>
        <taxon>Spermatophyta</taxon>
        <taxon>Magnoliopsida</taxon>
        <taxon>Liliopsida</taxon>
        <taxon>Poales</taxon>
        <taxon>Poaceae</taxon>
        <taxon>PACMAD clade</taxon>
        <taxon>Panicoideae</taxon>
        <taxon>Panicodae</taxon>
        <taxon>Paniceae</taxon>
        <taxon>Panicinae</taxon>
        <taxon>Panicum</taxon>
        <taxon>Panicum sect. Panicum</taxon>
    </lineage>
</organism>
<protein>
    <recommendedName>
        <fullName evidence="3">Myb/SANT-like domain-containing protein</fullName>
    </recommendedName>
</protein>
<reference evidence="2" key="1">
    <citation type="submission" date="2018-04" db="EMBL/GenBank/DDBJ databases">
        <title>WGS assembly of Panicum hallii.</title>
        <authorList>
            <person name="Lovell J."/>
            <person name="Jenkins J."/>
            <person name="Lowry D."/>
            <person name="Mamidi S."/>
            <person name="Sreedasyam A."/>
            <person name="Weng X."/>
            <person name="Barry K."/>
            <person name="Bonette J."/>
            <person name="Campitelli B."/>
            <person name="Daum C."/>
            <person name="Gordon S."/>
            <person name="Gould B."/>
            <person name="Lipzen A."/>
            <person name="Macqueen A."/>
            <person name="Palacio-Mejia J."/>
            <person name="Plott C."/>
            <person name="Shakirov E."/>
            <person name="Shu S."/>
            <person name="Yoshinaga Y."/>
            <person name="Zane M."/>
            <person name="Rokhsar D."/>
            <person name="Grimwood J."/>
            <person name="Schmutz J."/>
            <person name="Juenger T."/>
        </authorList>
    </citation>
    <scope>NUCLEOTIDE SEQUENCE [LARGE SCALE GENOMIC DNA]</scope>
    <source>
        <strain evidence="2">FIL2</strain>
    </source>
</reference>
<feature type="transmembrane region" description="Helical" evidence="1">
    <location>
        <begin position="169"/>
        <end position="190"/>
    </location>
</feature>
<keyword evidence="1" id="KW-0812">Transmembrane</keyword>
<dbReference type="AlphaFoldDB" id="A0A2T8KI49"/>
<evidence type="ECO:0008006" key="3">
    <source>
        <dbReference type="Google" id="ProtNLM"/>
    </source>
</evidence>
<keyword evidence="1" id="KW-1133">Transmembrane helix</keyword>
<evidence type="ECO:0000313" key="2">
    <source>
        <dbReference type="EMBL" id="PVH61846.1"/>
    </source>
</evidence>
<dbReference type="Proteomes" id="UP000243499">
    <property type="component" value="Chromosome 3"/>
</dbReference>
<dbReference type="Gramene" id="PVH61846">
    <property type="protein sequence ID" value="PVH61846"/>
    <property type="gene ID" value="PAHAL_3G140800"/>
</dbReference>
<proteinExistence type="predicted"/>
<dbReference type="EMBL" id="CM008048">
    <property type="protein sequence ID" value="PVH61846.1"/>
    <property type="molecule type" value="Genomic_DNA"/>
</dbReference>
<dbReference type="PANTHER" id="PTHR45224">
    <property type="entry name" value="OS01G0527900 PROTEIN-RELATED"/>
    <property type="match status" value="1"/>
</dbReference>
<dbReference type="PANTHER" id="PTHR45224:SF3">
    <property type="entry name" value="OS11G0506300 PROTEIN"/>
    <property type="match status" value="1"/>
</dbReference>
<sequence>MDPLRGNNTKSDKYWTEVQEEYNQATVKNRWRTTKQVKDRWYKINKLTNLFNDCWLKAKRVYTGGYSDEMWLEKAHKFFEEENKGLRFQLTNVWYMVRNEAKWMSYNDHSQGKRKEMEKGSTQEGGLEDVTSLCGACSYAMAAALITLCFVSTVPDLRTLRLCRITGRCLSWLISVMHVLVFTFFFVLALPEQLCCH</sequence>
<gene>
    <name evidence="2" type="ORF">PAHAL_3G140800</name>
</gene>